<feature type="region of interest" description="Disordered" evidence="13">
    <location>
        <begin position="275"/>
        <end position="314"/>
    </location>
</feature>
<dbReference type="InterPro" id="IPR013083">
    <property type="entry name" value="Znf_RING/FYVE/PHD"/>
</dbReference>
<dbReference type="PROSITE" id="PS50089">
    <property type="entry name" value="ZF_RING_2"/>
    <property type="match status" value="1"/>
</dbReference>
<keyword evidence="11" id="KW-0472">Membrane</keyword>
<feature type="region of interest" description="Disordered" evidence="13">
    <location>
        <begin position="28"/>
        <end position="67"/>
    </location>
</feature>
<keyword evidence="5" id="KW-0812">Transmembrane</keyword>
<comment type="catalytic activity">
    <reaction evidence="1">
        <text>S-ubiquitinyl-[E2 ubiquitin-conjugating enzyme]-L-cysteine + [acceptor protein]-L-lysine = [E2 ubiquitin-conjugating enzyme]-L-cysteine + N(6)-ubiquitinyl-[acceptor protein]-L-lysine.</text>
        <dbReference type="EC" id="2.3.2.27"/>
    </reaction>
</comment>
<evidence type="ECO:0000256" key="2">
    <source>
        <dbReference type="ARBA" id="ARBA00004141"/>
    </source>
</evidence>
<keyword evidence="16" id="KW-1185">Reference proteome</keyword>
<dbReference type="EC" id="2.3.2.27" evidence="3"/>
<dbReference type="GO" id="GO:0061630">
    <property type="term" value="F:ubiquitin protein ligase activity"/>
    <property type="evidence" value="ECO:0007669"/>
    <property type="project" value="UniProtKB-EC"/>
</dbReference>
<gene>
    <name evidence="15" type="ORF">Esi_0062_0004</name>
</gene>
<dbReference type="SMART" id="SM00184">
    <property type="entry name" value="RING"/>
    <property type="match status" value="1"/>
</dbReference>
<organism evidence="15 16">
    <name type="scientific">Ectocarpus siliculosus</name>
    <name type="common">Brown alga</name>
    <name type="synonym">Conferva siliculosa</name>
    <dbReference type="NCBI Taxonomy" id="2880"/>
    <lineage>
        <taxon>Eukaryota</taxon>
        <taxon>Sar</taxon>
        <taxon>Stramenopiles</taxon>
        <taxon>Ochrophyta</taxon>
        <taxon>PX clade</taxon>
        <taxon>Phaeophyceae</taxon>
        <taxon>Ectocarpales</taxon>
        <taxon>Ectocarpaceae</taxon>
        <taxon>Ectocarpus</taxon>
    </lineage>
</organism>
<dbReference type="STRING" id="2880.D8LR18"/>
<evidence type="ECO:0000256" key="11">
    <source>
        <dbReference type="ARBA" id="ARBA00023136"/>
    </source>
</evidence>
<reference evidence="15 16" key="1">
    <citation type="journal article" date="2010" name="Nature">
        <title>The Ectocarpus genome and the independent evolution of multicellularity in brown algae.</title>
        <authorList>
            <person name="Cock J.M."/>
            <person name="Sterck L."/>
            <person name="Rouze P."/>
            <person name="Scornet D."/>
            <person name="Allen A.E."/>
            <person name="Amoutzias G."/>
            <person name="Anthouard V."/>
            <person name="Artiguenave F."/>
            <person name="Aury J.M."/>
            <person name="Badger J.H."/>
            <person name="Beszteri B."/>
            <person name="Billiau K."/>
            <person name="Bonnet E."/>
            <person name="Bothwell J.H."/>
            <person name="Bowler C."/>
            <person name="Boyen C."/>
            <person name="Brownlee C."/>
            <person name="Carrano C.J."/>
            <person name="Charrier B."/>
            <person name="Cho G.Y."/>
            <person name="Coelho S.M."/>
            <person name="Collen J."/>
            <person name="Corre E."/>
            <person name="Da Silva C."/>
            <person name="Delage L."/>
            <person name="Delaroque N."/>
            <person name="Dittami S.M."/>
            <person name="Doulbeau S."/>
            <person name="Elias M."/>
            <person name="Farnham G."/>
            <person name="Gachon C.M."/>
            <person name="Gschloessl B."/>
            <person name="Heesch S."/>
            <person name="Jabbari K."/>
            <person name="Jubin C."/>
            <person name="Kawai H."/>
            <person name="Kimura K."/>
            <person name="Kloareg B."/>
            <person name="Kupper F.C."/>
            <person name="Lang D."/>
            <person name="Le Bail A."/>
            <person name="Leblanc C."/>
            <person name="Lerouge P."/>
            <person name="Lohr M."/>
            <person name="Lopez P.J."/>
            <person name="Martens C."/>
            <person name="Maumus F."/>
            <person name="Michel G."/>
            <person name="Miranda-Saavedra D."/>
            <person name="Morales J."/>
            <person name="Moreau H."/>
            <person name="Motomura T."/>
            <person name="Nagasato C."/>
            <person name="Napoli C.A."/>
            <person name="Nelson D.R."/>
            <person name="Nyvall-Collen P."/>
            <person name="Peters A.F."/>
            <person name="Pommier C."/>
            <person name="Potin P."/>
            <person name="Poulain J."/>
            <person name="Quesneville H."/>
            <person name="Read B."/>
            <person name="Rensing S.A."/>
            <person name="Ritter A."/>
            <person name="Rousvoal S."/>
            <person name="Samanta M."/>
            <person name="Samson G."/>
            <person name="Schroeder D.C."/>
            <person name="Segurens B."/>
            <person name="Strittmatter M."/>
            <person name="Tonon T."/>
            <person name="Tregear J.W."/>
            <person name="Valentin K."/>
            <person name="von Dassow P."/>
            <person name="Yamagishi T."/>
            <person name="Van de Peer Y."/>
            <person name="Wincker P."/>
        </authorList>
    </citation>
    <scope>NUCLEOTIDE SEQUENCE [LARGE SCALE GENOMIC DNA]</scope>
    <source>
        <strain evidence="16">Ec32 / CCAP1310/4</strain>
    </source>
</reference>
<dbReference type="Gene3D" id="2.30.30.380">
    <property type="entry name" value="Zn-finger domain of Sec23/24"/>
    <property type="match status" value="1"/>
</dbReference>
<dbReference type="AlphaFoldDB" id="D8LR18"/>
<dbReference type="PANTHER" id="PTHR45977">
    <property type="entry name" value="TARGET OF ERK KINASE MPK-1"/>
    <property type="match status" value="1"/>
</dbReference>
<protein>
    <recommendedName>
        <fullName evidence="3">RING-type E3 ubiquitin transferase</fullName>
        <ecNumber evidence="3">2.3.2.27</ecNumber>
    </recommendedName>
</protein>
<keyword evidence="10" id="KW-1133">Transmembrane helix</keyword>
<evidence type="ECO:0000256" key="6">
    <source>
        <dbReference type="ARBA" id="ARBA00022723"/>
    </source>
</evidence>
<keyword evidence="9" id="KW-0862">Zinc</keyword>
<keyword evidence="6" id="KW-0479">Metal-binding</keyword>
<evidence type="ECO:0000256" key="10">
    <source>
        <dbReference type="ARBA" id="ARBA00022989"/>
    </source>
</evidence>
<evidence type="ECO:0000256" key="1">
    <source>
        <dbReference type="ARBA" id="ARBA00000900"/>
    </source>
</evidence>
<proteinExistence type="predicted"/>
<evidence type="ECO:0000256" key="12">
    <source>
        <dbReference type="PROSITE-ProRule" id="PRU00175"/>
    </source>
</evidence>
<dbReference type="PANTHER" id="PTHR45977:SF4">
    <property type="entry name" value="RING-TYPE DOMAIN-CONTAINING PROTEIN"/>
    <property type="match status" value="1"/>
</dbReference>
<dbReference type="InParanoid" id="D8LR18"/>
<keyword evidence="7 12" id="KW-0863">Zinc-finger</keyword>
<evidence type="ECO:0000313" key="15">
    <source>
        <dbReference type="EMBL" id="CBN77691.1"/>
    </source>
</evidence>
<feature type="domain" description="RING-type" evidence="14">
    <location>
        <begin position="428"/>
        <end position="469"/>
    </location>
</feature>
<dbReference type="OrthoDB" id="1630758at2759"/>
<evidence type="ECO:0000256" key="4">
    <source>
        <dbReference type="ARBA" id="ARBA00022679"/>
    </source>
</evidence>
<comment type="subcellular location">
    <subcellularLocation>
        <location evidence="2">Membrane</location>
        <topology evidence="2">Multi-pass membrane protein</topology>
    </subcellularLocation>
</comment>
<feature type="compositionally biased region" description="Pro residues" evidence="13">
    <location>
        <begin position="37"/>
        <end position="49"/>
    </location>
</feature>
<dbReference type="Gene3D" id="3.30.40.10">
    <property type="entry name" value="Zinc/RING finger domain, C3HC4 (zinc finger)"/>
    <property type="match status" value="1"/>
</dbReference>
<dbReference type="eggNOG" id="KOG0800">
    <property type="taxonomic scope" value="Eukaryota"/>
</dbReference>
<dbReference type="GO" id="GO:0006511">
    <property type="term" value="P:ubiquitin-dependent protein catabolic process"/>
    <property type="evidence" value="ECO:0007669"/>
    <property type="project" value="TreeGrafter"/>
</dbReference>
<evidence type="ECO:0000256" key="8">
    <source>
        <dbReference type="ARBA" id="ARBA00022786"/>
    </source>
</evidence>
<dbReference type="InterPro" id="IPR001841">
    <property type="entry name" value="Znf_RING"/>
</dbReference>
<dbReference type="InterPro" id="IPR001876">
    <property type="entry name" value="Znf_RanBP2"/>
</dbReference>
<dbReference type="InterPro" id="IPR036443">
    <property type="entry name" value="Znf_RanBP2_sf"/>
</dbReference>
<evidence type="ECO:0000313" key="16">
    <source>
        <dbReference type="Proteomes" id="UP000002630"/>
    </source>
</evidence>
<dbReference type="GO" id="GO:0016567">
    <property type="term" value="P:protein ubiquitination"/>
    <property type="evidence" value="ECO:0007669"/>
    <property type="project" value="TreeGrafter"/>
</dbReference>
<sequence>MDATCWVCQRCGHEVPIDNREVHEAQCRRNSPAQLLSPPPVTGSPPSPFDPDNQPFSRNVFTPAQPPAAEAAARESGQPCGFAAAGRGAASAAAATGARGASSTEGEGESGDTTTWACAACTYLNDFGVSRCDMCGTRMSPQQRPPDATYRDTLIGGGVSGGRRRRQAGAAGDLESAAEEARCRMLAAAAAARERNGVSTSGGGSGGRGGEDDQGLLDGRTTISGAAAGSAIGAIGGALLSAVQPGARASGVMSSMFQGALMGGMAGAALGGLSDEPGAGGGSGGSGGGSGGGGGARSSDDEFRRQRRRQVSSFEFVRGPTARVRRGRDVVSEMESLMLARRLEALSLPASAAAMRREGGGAGAGAGSSIYAGILRQLAEAQNHDAAGGDAGGGGGTSPASARAIAALPGEALTAGALAHLKDDGRQCCICLEDFEAGEKATRLPCLHLYHTVCIENWLQTSGTCPQCKFRVD</sequence>
<dbReference type="GO" id="GO:0016020">
    <property type="term" value="C:membrane"/>
    <property type="evidence" value="ECO:0007669"/>
    <property type="project" value="UniProtKB-SubCell"/>
</dbReference>
<evidence type="ECO:0000256" key="3">
    <source>
        <dbReference type="ARBA" id="ARBA00012483"/>
    </source>
</evidence>
<evidence type="ECO:0000259" key="14">
    <source>
        <dbReference type="PROSITE" id="PS50089"/>
    </source>
</evidence>
<evidence type="ECO:0000256" key="7">
    <source>
        <dbReference type="ARBA" id="ARBA00022771"/>
    </source>
</evidence>
<feature type="compositionally biased region" description="Gly residues" evidence="13">
    <location>
        <begin position="278"/>
        <end position="296"/>
    </location>
</feature>
<dbReference type="SUPFAM" id="SSF57850">
    <property type="entry name" value="RING/U-box"/>
    <property type="match status" value="1"/>
</dbReference>
<name>D8LR18_ECTSI</name>
<dbReference type="Proteomes" id="UP000002630">
    <property type="component" value="Linkage Group LG16"/>
</dbReference>
<evidence type="ECO:0000256" key="13">
    <source>
        <dbReference type="SAM" id="MobiDB-lite"/>
    </source>
</evidence>
<dbReference type="SUPFAM" id="SSF90209">
    <property type="entry name" value="Ran binding protein zinc finger-like"/>
    <property type="match status" value="1"/>
</dbReference>
<dbReference type="EMBL" id="FN648841">
    <property type="protein sequence ID" value="CBN77691.1"/>
    <property type="molecule type" value="Genomic_DNA"/>
</dbReference>
<dbReference type="SMART" id="SM00547">
    <property type="entry name" value="ZnF_RBZ"/>
    <property type="match status" value="1"/>
</dbReference>
<evidence type="ECO:0000256" key="9">
    <source>
        <dbReference type="ARBA" id="ARBA00022833"/>
    </source>
</evidence>
<dbReference type="OMA" id="CCETINV"/>
<dbReference type="EMBL" id="FN649741">
    <property type="protein sequence ID" value="CBN77691.1"/>
    <property type="molecule type" value="Genomic_DNA"/>
</dbReference>
<keyword evidence="8" id="KW-0833">Ubl conjugation pathway</keyword>
<dbReference type="Pfam" id="PF13639">
    <property type="entry name" value="zf-RING_2"/>
    <property type="match status" value="1"/>
</dbReference>
<evidence type="ECO:0000256" key="5">
    <source>
        <dbReference type="ARBA" id="ARBA00022692"/>
    </source>
</evidence>
<keyword evidence="4" id="KW-0808">Transferase</keyword>
<dbReference type="PROSITE" id="PS01358">
    <property type="entry name" value="ZF_RANBP2_1"/>
    <property type="match status" value="1"/>
</dbReference>
<feature type="region of interest" description="Disordered" evidence="13">
    <location>
        <begin position="194"/>
        <end position="220"/>
    </location>
</feature>
<dbReference type="GO" id="GO:0008270">
    <property type="term" value="F:zinc ion binding"/>
    <property type="evidence" value="ECO:0007669"/>
    <property type="project" value="UniProtKB-KW"/>
</dbReference>
<accession>D8LR18</accession>